<dbReference type="SMART" id="SM00916">
    <property type="entry name" value="L51_S25_CI-B8"/>
    <property type="match status" value="1"/>
</dbReference>
<evidence type="ECO:0000259" key="7">
    <source>
        <dbReference type="SMART" id="SM00916"/>
    </source>
</evidence>
<dbReference type="GO" id="GO:0005762">
    <property type="term" value="C:mitochondrial large ribosomal subunit"/>
    <property type="evidence" value="ECO:0007669"/>
    <property type="project" value="TreeGrafter"/>
</dbReference>
<evidence type="ECO:0000256" key="5">
    <source>
        <dbReference type="ARBA" id="ARBA00023274"/>
    </source>
</evidence>
<dbReference type="GO" id="GO:0032543">
    <property type="term" value="P:mitochondrial translation"/>
    <property type="evidence" value="ECO:0007669"/>
    <property type="project" value="InterPro"/>
</dbReference>
<keyword evidence="4" id="KW-0496">Mitochondrion</keyword>
<evidence type="ECO:0000256" key="4">
    <source>
        <dbReference type="ARBA" id="ARBA00023128"/>
    </source>
</evidence>
<organism evidence="8">
    <name type="scientific">Aceria tosichella</name>
    <name type="common">wheat curl mite</name>
    <dbReference type="NCBI Taxonomy" id="561515"/>
    <lineage>
        <taxon>Eukaryota</taxon>
        <taxon>Metazoa</taxon>
        <taxon>Ecdysozoa</taxon>
        <taxon>Arthropoda</taxon>
        <taxon>Chelicerata</taxon>
        <taxon>Arachnida</taxon>
        <taxon>Acari</taxon>
        <taxon>Acariformes</taxon>
        <taxon>Trombidiformes</taxon>
        <taxon>Prostigmata</taxon>
        <taxon>Eupodina</taxon>
        <taxon>Eriophyoidea</taxon>
        <taxon>Eriophyidae</taxon>
        <taxon>Eriophyinae</taxon>
        <taxon>Aceriini</taxon>
        <taxon>Aceria</taxon>
    </lineage>
</organism>
<protein>
    <recommendedName>
        <fullName evidence="6">Large ribosomal subunit protein mL43</fullName>
    </recommendedName>
</protein>
<accession>A0A6G1S9D3</accession>
<dbReference type="EMBL" id="GGYP01002334">
    <property type="protein sequence ID" value="MDE47105.1"/>
    <property type="molecule type" value="Transcribed_RNA"/>
</dbReference>
<dbReference type="InterPro" id="IPR039927">
    <property type="entry name" value="Ribosomal_mL43"/>
</dbReference>
<dbReference type="InterPro" id="IPR036249">
    <property type="entry name" value="Thioredoxin-like_sf"/>
</dbReference>
<dbReference type="Pfam" id="PF05047">
    <property type="entry name" value="L51_S25_CI-B8"/>
    <property type="match status" value="1"/>
</dbReference>
<dbReference type="InterPro" id="IPR007741">
    <property type="entry name" value="Ribosomal_mL43/mS25/NADH_DH"/>
</dbReference>
<gene>
    <name evidence="8" type="primary">MRPL43</name>
    <name evidence="8" type="ORF">g.6007</name>
</gene>
<evidence type="ECO:0000256" key="2">
    <source>
        <dbReference type="ARBA" id="ARBA00006073"/>
    </source>
</evidence>
<evidence type="ECO:0000256" key="1">
    <source>
        <dbReference type="ARBA" id="ARBA00004173"/>
    </source>
</evidence>
<evidence type="ECO:0000313" key="8">
    <source>
        <dbReference type="EMBL" id="MDE47105.1"/>
    </source>
</evidence>
<dbReference type="PANTHER" id="PTHR21396:SF2">
    <property type="entry name" value="LARGE RIBOSOMAL SUBUNIT PROTEIN ML43"/>
    <property type="match status" value="1"/>
</dbReference>
<feature type="domain" description="Ribosomal protein/NADH dehydrogenase" evidence="7">
    <location>
        <begin position="34"/>
        <end position="107"/>
    </location>
</feature>
<keyword evidence="5" id="KW-0687">Ribonucleoprotein</keyword>
<comment type="subcellular location">
    <subcellularLocation>
        <location evidence="1">Mitochondrion</location>
    </subcellularLocation>
</comment>
<evidence type="ECO:0000256" key="6">
    <source>
        <dbReference type="ARBA" id="ARBA00035188"/>
    </source>
</evidence>
<comment type="similarity">
    <text evidence="2">Belongs to the mitochondrion-specific ribosomal protein mL43 family.</text>
</comment>
<evidence type="ECO:0000256" key="3">
    <source>
        <dbReference type="ARBA" id="ARBA00022980"/>
    </source>
</evidence>
<keyword evidence="3 8" id="KW-0689">Ribosomal protein</keyword>
<sequence length="174" mass="20153">MEFQKATGFLRNAYYQGHGRYVNQIARMTIKFCKNSGGSREMRKFIETRLVDTAKANPGCVIYVKPRLFKSPVMKAEYLNGNEQYLSFYKMSSAQIEVWIKWFLTRSGADLVRIESSVTTQRPSIQGIWTPFMFRDPKLNLEKFPSEELGRHVRERPSATEQLIRIQTAAASNK</sequence>
<dbReference type="PANTHER" id="PTHR21396">
    <property type="entry name" value="39S RIBOSOMAL PROTEIN L43"/>
    <property type="match status" value="1"/>
</dbReference>
<proteinExistence type="inferred from homology"/>
<dbReference type="Gene3D" id="3.40.30.10">
    <property type="entry name" value="Glutaredoxin"/>
    <property type="match status" value="1"/>
</dbReference>
<dbReference type="GO" id="GO:0003735">
    <property type="term" value="F:structural constituent of ribosome"/>
    <property type="evidence" value="ECO:0007669"/>
    <property type="project" value="InterPro"/>
</dbReference>
<dbReference type="AlphaFoldDB" id="A0A6G1S9D3"/>
<reference evidence="8" key="1">
    <citation type="submission" date="2018-10" db="EMBL/GenBank/DDBJ databases">
        <title>Transcriptome assembly of Aceria tosichella (Wheat curl mite) Type 2.</title>
        <authorList>
            <person name="Scully E.D."/>
            <person name="Geib S.M."/>
            <person name="Palmer N.A."/>
            <person name="Gupta A.K."/>
            <person name="Sarath G."/>
            <person name="Tatineni S."/>
        </authorList>
    </citation>
    <scope>NUCLEOTIDE SEQUENCE</scope>
    <source>
        <strain evidence="8">LincolnNE</strain>
    </source>
</reference>
<name>A0A6G1S9D3_9ACAR</name>
<dbReference type="SUPFAM" id="SSF52833">
    <property type="entry name" value="Thioredoxin-like"/>
    <property type="match status" value="1"/>
</dbReference>